<accession>A0A2J7R482</accession>
<comment type="caution">
    <text evidence="2">The sequence shown here is derived from an EMBL/GenBank/DDBJ whole genome shotgun (WGS) entry which is preliminary data.</text>
</comment>
<feature type="signal peptide" evidence="1">
    <location>
        <begin position="1"/>
        <end position="16"/>
    </location>
</feature>
<feature type="chain" id="PRO_5014461115" evidence="1">
    <location>
        <begin position="17"/>
        <end position="192"/>
    </location>
</feature>
<evidence type="ECO:0000313" key="2">
    <source>
        <dbReference type="EMBL" id="PNF35652.1"/>
    </source>
</evidence>
<dbReference type="InParanoid" id="A0A2J7R482"/>
<proteinExistence type="predicted"/>
<sequence length="192" mass="21470">MFLTLLILPMVEYLVAVGHHSQEQDSLQYHGHLHYRMILGVSYQDSDHFQHVTLPSVHLDKHQGSPISGEVGNHRQEQDTLKEDFHNRCLGQIWICVTQDAGINFFSLQPVVPAQGSLVLQGSPISGEVGHHSQKQDTLKEDFHNGCLGQIWICVTQDAGINFFSLQPVVLAQGCLVLLHVSLEHQTMEGHV</sequence>
<reference evidence="2 3" key="1">
    <citation type="submission" date="2017-12" db="EMBL/GenBank/DDBJ databases">
        <title>Hemimetabolous genomes reveal molecular basis of termite eusociality.</title>
        <authorList>
            <person name="Harrison M.C."/>
            <person name="Jongepier E."/>
            <person name="Robertson H.M."/>
            <person name="Arning N."/>
            <person name="Bitard-Feildel T."/>
            <person name="Chao H."/>
            <person name="Childers C.P."/>
            <person name="Dinh H."/>
            <person name="Doddapaneni H."/>
            <person name="Dugan S."/>
            <person name="Gowin J."/>
            <person name="Greiner C."/>
            <person name="Han Y."/>
            <person name="Hu H."/>
            <person name="Hughes D.S.T."/>
            <person name="Huylmans A.-K."/>
            <person name="Kemena C."/>
            <person name="Kremer L.P.M."/>
            <person name="Lee S.L."/>
            <person name="Lopez-Ezquerra A."/>
            <person name="Mallet L."/>
            <person name="Monroy-Kuhn J.M."/>
            <person name="Moser A."/>
            <person name="Murali S.C."/>
            <person name="Muzny D.M."/>
            <person name="Otani S."/>
            <person name="Piulachs M.-D."/>
            <person name="Poelchau M."/>
            <person name="Qu J."/>
            <person name="Schaub F."/>
            <person name="Wada-Katsumata A."/>
            <person name="Worley K.C."/>
            <person name="Xie Q."/>
            <person name="Ylla G."/>
            <person name="Poulsen M."/>
            <person name="Gibbs R.A."/>
            <person name="Schal C."/>
            <person name="Richards S."/>
            <person name="Belles X."/>
            <person name="Korb J."/>
            <person name="Bornberg-Bauer E."/>
        </authorList>
    </citation>
    <scope>NUCLEOTIDE SEQUENCE [LARGE SCALE GENOMIC DNA]</scope>
    <source>
        <tissue evidence="2">Whole body</tissue>
    </source>
</reference>
<organism evidence="2 3">
    <name type="scientific">Cryptotermes secundus</name>
    <dbReference type="NCBI Taxonomy" id="105785"/>
    <lineage>
        <taxon>Eukaryota</taxon>
        <taxon>Metazoa</taxon>
        <taxon>Ecdysozoa</taxon>
        <taxon>Arthropoda</taxon>
        <taxon>Hexapoda</taxon>
        <taxon>Insecta</taxon>
        <taxon>Pterygota</taxon>
        <taxon>Neoptera</taxon>
        <taxon>Polyneoptera</taxon>
        <taxon>Dictyoptera</taxon>
        <taxon>Blattodea</taxon>
        <taxon>Blattoidea</taxon>
        <taxon>Termitoidae</taxon>
        <taxon>Kalotermitidae</taxon>
        <taxon>Cryptotermitinae</taxon>
        <taxon>Cryptotermes</taxon>
    </lineage>
</organism>
<name>A0A2J7R482_9NEOP</name>
<dbReference type="Proteomes" id="UP000235965">
    <property type="component" value="Unassembled WGS sequence"/>
</dbReference>
<dbReference type="EMBL" id="NEVH01007487">
    <property type="protein sequence ID" value="PNF35652.1"/>
    <property type="molecule type" value="Genomic_DNA"/>
</dbReference>
<protein>
    <submittedName>
        <fullName evidence="2">Uncharacterized protein</fullName>
    </submittedName>
</protein>
<gene>
    <name evidence="2" type="ORF">B7P43_G17820</name>
</gene>
<keyword evidence="1" id="KW-0732">Signal</keyword>
<evidence type="ECO:0000256" key="1">
    <source>
        <dbReference type="SAM" id="SignalP"/>
    </source>
</evidence>
<keyword evidence="3" id="KW-1185">Reference proteome</keyword>
<evidence type="ECO:0000313" key="3">
    <source>
        <dbReference type="Proteomes" id="UP000235965"/>
    </source>
</evidence>
<dbReference type="AlphaFoldDB" id="A0A2J7R482"/>